<sequence>IIWLSLFMLGATPVFATNSISIEFGEVDTDNQTIPILYNSTSDVTGFQFFILGIDVISVYGGLAEENNFYLHQGSTCWRDNDCKDFVTGFSTSGLSIPPGSDTLFYLNYAEIGDEFFDENISITGLTCLDITEGFILGPQGNTFEVDLGECMASPVDCNGDFYGSAYDDECGICSGGNSDHNANSDMDCAGICFGDAYIDDCGVCDAYENNDCFTYNIELSQGANLISFHALPVDVSINSIFQSLGDNVNYIIAEGAGAYYMSGSWYGSLQTISAHEGYWLIVENAASLTIDDAVPTSINEDNLVYDLHSGNNLASYPYSVGQSIDDAIDDIYLSDVYAMAGSAEAAQYTNGSWYGSLDYLKSSSGYWLVTIS</sequence>
<evidence type="ECO:0000313" key="5">
    <source>
        <dbReference type="EMBL" id="SVC56175.1"/>
    </source>
</evidence>
<feature type="non-terminal residue" evidence="5">
    <location>
        <position position="1"/>
    </location>
</feature>
<keyword evidence="3" id="KW-0479">Metal-binding</keyword>
<dbReference type="PROSITE" id="PS00133">
    <property type="entry name" value="CARBOXYPEPT_ZN_2"/>
    <property type="match status" value="1"/>
</dbReference>
<evidence type="ECO:0000256" key="2">
    <source>
        <dbReference type="ARBA" id="ARBA00005988"/>
    </source>
</evidence>
<dbReference type="InterPro" id="IPR057247">
    <property type="entry name" value="CARBOXYPEPT_ZN_2"/>
</dbReference>
<evidence type="ECO:0000256" key="1">
    <source>
        <dbReference type="ARBA" id="ARBA00001947"/>
    </source>
</evidence>
<keyword evidence="4" id="KW-0862">Zinc</keyword>
<evidence type="ECO:0000256" key="4">
    <source>
        <dbReference type="ARBA" id="ARBA00022833"/>
    </source>
</evidence>
<dbReference type="AlphaFoldDB" id="A0A382N764"/>
<protein>
    <submittedName>
        <fullName evidence="5">Uncharacterized protein</fullName>
    </submittedName>
</protein>
<proteinExistence type="inferred from homology"/>
<feature type="non-terminal residue" evidence="5">
    <location>
        <position position="373"/>
    </location>
</feature>
<dbReference type="EMBL" id="UINC01098004">
    <property type="protein sequence ID" value="SVC56175.1"/>
    <property type="molecule type" value="Genomic_DNA"/>
</dbReference>
<dbReference type="GO" id="GO:0046872">
    <property type="term" value="F:metal ion binding"/>
    <property type="evidence" value="ECO:0007669"/>
    <property type="project" value="UniProtKB-KW"/>
</dbReference>
<reference evidence="5" key="1">
    <citation type="submission" date="2018-05" db="EMBL/GenBank/DDBJ databases">
        <authorList>
            <person name="Lanie J.A."/>
            <person name="Ng W.-L."/>
            <person name="Kazmierczak K.M."/>
            <person name="Andrzejewski T.M."/>
            <person name="Davidsen T.M."/>
            <person name="Wayne K.J."/>
            <person name="Tettelin H."/>
            <person name="Glass J.I."/>
            <person name="Rusch D."/>
            <person name="Podicherti R."/>
            <person name="Tsui H.-C.T."/>
            <person name="Winkler M.E."/>
        </authorList>
    </citation>
    <scope>NUCLEOTIDE SEQUENCE</scope>
</reference>
<organism evidence="5">
    <name type="scientific">marine metagenome</name>
    <dbReference type="NCBI Taxonomy" id="408172"/>
    <lineage>
        <taxon>unclassified sequences</taxon>
        <taxon>metagenomes</taxon>
        <taxon>ecological metagenomes</taxon>
    </lineage>
</organism>
<accession>A0A382N764</accession>
<name>A0A382N764_9ZZZZ</name>
<gene>
    <name evidence="5" type="ORF">METZ01_LOCUS309029</name>
</gene>
<evidence type="ECO:0000256" key="3">
    <source>
        <dbReference type="ARBA" id="ARBA00022723"/>
    </source>
</evidence>
<comment type="cofactor">
    <cofactor evidence="1">
        <name>Zn(2+)</name>
        <dbReference type="ChEBI" id="CHEBI:29105"/>
    </cofactor>
</comment>
<comment type="similarity">
    <text evidence="2">Belongs to the peptidase M14 family.</text>
</comment>